<evidence type="ECO:0000313" key="7">
    <source>
        <dbReference type="EMBL" id="ODP26369.1"/>
    </source>
</evidence>
<protein>
    <recommendedName>
        <fullName evidence="9">Tryptophan-rich sensory protein</fullName>
    </recommendedName>
</protein>
<dbReference type="Gene3D" id="1.20.1260.100">
    <property type="entry name" value="TspO/MBR protein"/>
    <property type="match status" value="1"/>
</dbReference>
<dbReference type="GO" id="GO:0016020">
    <property type="term" value="C:membrane"/>
    <property type="evidence" value="ECO:0007669"/>
    <property type="project" value="UniProtKB-SubCell"/>
</dbReference>
<dbReference type="PANTHER" id="PTHR33802:SF1">
    <property type="entry name" value="XK-RELATED PROTEIN"/>
    <property type="match status" value="1"/>
</dbReference>
<evidence type="ECO:0000256" key="3">
    <source>
        <dbReference type="ARBA" id="ARBA00022692"/>
    </source>
</evidence>
<dbReference type="InterPro" id="IPR038330">
    <property type="entry name" value="TspO/MBR-related_sf"/>
</dbReference>
<keyword evidence="4 6" id="KW-1133">Transmembrane helix</keyword>
<keyword evidence="5 6" id="KW-0472">Membrane</keyword>
<dbReference type="PATRIC" id="fig|1886670.3.peg.4239"/>
<evidence type="ECO:0000313" key="8">
    <source>
        <dbReference type="Proteomes" id="UP000094578"/>
    </source>
</evidence>
<dbReference type="RefSeq" id="WP_069329529.1">
    <property type="nucleotide sequence ID" value="NZ_MDER01000086.1"/>
</dbReference>
<gene>
    <name evidence="7" type="ORF">PTI45_04209</name>
</gene>
<evidence type="ECO:0000256" key="5">
    <source>
        <dbReference type="ARBA" id="ARBA00023136"/>
    </source>
</evidence>
<proteinExistence type="inferred from homology"/>
<keyword evidence="3 6" id="KW-0812">Transmembrane</keyword>
<feature type="transmembrane region" description="Helical" evidence="6">
    <location>
        <begin position="226"/>
        <end position="246"/>
    </location>
</feature>
<dbReference type="PANTHER" id="PTHR33802">
    <property type="entry name" value="SI:CH211-161H7.5-RELATED"/>
    <property type="match status" value="1"/>
</dbReference>
<dbReference type="EMBL" id="MDER01000086">
    <property type="protein sequence ID" value="ODP26369.1"/>
    <property type="molecule type" value="Genomic_DNA"/>
</dbReference>
<feature type="transmembrane region" description="Helical" evidence="6">
    <location>
        <begin position="146"/>
        <end position="166"/>
    </location>
</feature>
<evidence type="ECO:0008006" key="9">
    <source>
        <dbReference type="Google" id="ProtNLM"/>
    </source>
</evidence>
<name>A0A1E3KXV4_9BACL</name>
<evidence type="ECO:0000256" key="2">
    <source>
        <dbReference type="ARBA" id="ARBA00007524"/>
    </source>
</evidence>
<evidence type="ECO:0000256" key="1">
    <source>
        <dbReference type="ARBA" id="ARBA00004141"/>
    </source>
</evidence>
<evidence type="ECO:0000256" key="4">
    <source>
        <dbReference type="ARBA" id="ARBA00022989"/>
    </source>
</evidence>
<feature type="transmembrane region" description="Helical" evidence="6">
    <location>
        <begin position="51"/>
        <end position="71"/>
    </location>
</feature>
<comment type="similarity">
    <text evidence="2">Belongs to the TspO/BZRP family.</text>
</comment>
<comment type="subcellular location">
    <subcellularLocation>
        <location evidence="1">Membrane</location>
        <topology evidence="1">Multi-pass membrane protein</topology>
    </subcellularLocation>
</comment>
<accession>A0A1E3KXV4</accession>
<organism evidence="7 8">
    <name type="scientific">Paenibacillus nuruki</name>
    <dbReference type="NCBI Taxonomy" id="1886670"/>
    <lineage>
        <taxon>Bacteria</taxon>
        <taxon>Bacillati</taxon>
        <taxon>Bacillota</taxon>
        <taxon>Bacilli</taxon>
        <taxon>Bacillales</taxon>
        <taxon>Paenibacillaceae</taxon>
        <taxon>Paenibacillus</taxon>
    </lineage>
</organism>
<feature type="transmembrane region" description="Helical" evidence="6">
    <location>
        <begin position="109"/>
        <end position="126"/>
    </location>
</feature>
<dbReference type="Pfam" id="PF03073">
    <property type="entry name" value="TspO_MBR"/>
    <property type="match status" value="1"/>
</dbReference>
<keyword evidence="8" id="KW-1185">Reference proteome</keyword>
<dbReference type="Proteomes" id="UP000094578">
    <property type="component" value="Unassembled WGS sequence"/>
</dbReference>
<dbReference type="STRING" id="1886670.PTI45_04209"/>
<feature type="transmembrane region" description="Helical" evidence="6">
    <location>
        <begin position="203"/>
        <end position="220"/>
    </location>
</feature>
<dbReference type="AlphaFoldDB" id="A0A1E3KXV4"/>
<comment type="caution">
    <text evidence="7">The sequence shown here is derived from an EMBL/GenBank/DDBJ whole genome shotgun (WGS) entry which is preliminary data.</text>
</comment>
<feature type="transmembrane region" description="Helical" evidence="6">
    <location>
        <begin position="12"/>
        <end position="31"/>
    </location>
</feature>
<evidence type="ECO:0000256" key="6">
    <source>
        <dbReference type="SAM" id="Phobius"/>
    </source>
</evidence>
<feature type="transmembrane region" description="Helical" evidence="6">
    <location>
        <begin position="178"/>
        <end position="196"/>
    </location>
</feature>
<reference evidence="7 8" key="1">
    <citation type="submission" date="2016-08" db="EMBL/GenBank/DDBJ databases">
        <title>Genome sequencing of Paenibacillus sp. TI45-13ar, isolated from Korean traditional nuruk.</title>
        <authorList>
            <person name="Kim S.-J."/>
        </authorList>
    </citation>
    <scope>NUCLEOTIDE SEQUENCE [LARGE SCALE GENOMIC DNA]</scope>
    <source>
        <strain evidence="7 8">TI45-13ar</strain>
    </source>
</reference>
<dbReference type="InterPro" id="IPR004307">
    <property type="entry name" value="TspO_MBR"/>
</dbReference>
<sequence>MSKLNTYKWLNAVAIAAVLVMNYLAATLPLFGRGTGEISDMFEILLTPASYAFSIWSVIYLLLVGFVIYQFRNSSESNEGIEAVGMWLVINSLCNIIWLFFWHSLLTEIATVIIILLLLTTIVLYVRTRRIVRPSVAQIILVKLPFSIYMGWVSVATILNIGIVLHKNDWSGFGLSPTVWSVIGLIVGALIALVIGYRYRDSIYPLVFVWAYSAIAFKHQDSHATWLTAIILAVVLFIYAILIFFVRNRTRD</sequence>
<feature type="transmembrane region" description="Helical" evidence="6">
    <location>
        <begin position="83"/>
        <end position="103"/>
    </location>
</feature>